<evidence type="ECO:0000313" key="2">
    <source>
        <dbReference type="Proteomes" id="UP000574390"/>
    </source>
</evidence>
<reference evidence="1 2" key="1">
    <citation type="submission" date="2020-04" db="EMBL/GenBank/DDBJ databases">
        <title>Perkinsus olseni comparative genomics.</title>
        <authorList>
            <person name="Bogema D.R."/>
        </authorList>
    </citation>
    <scope>NUCLEOTIDE SEQUENCE [LARGE SCALE GENOMIC DNA]</scope>
    <source>
        <strain evidence="1">ATCC PRA-205</strain>
    </source>
</reference>
<proteinExistence type="predicted"/>
<dbReference type="AlphaFoldDB" id="A0A7J6R877"/>
<gene>
    <name evidence="1" type="ORF">FOZ62_013693</name>
</gene>
<organism evidence="1 2">
    <name type="scientific">Perkinsus olseni</name>
    <name type="common">Perkinsus atlanticus</name>
    <dbReference type="NCBI Taxonomy" id="32597"/>
    <lineage>
        <taxon>Eukaryota</taxon>
        <taxon>Sar</taxon>
        <taxon>Alveolata</taxon>
        <taxon>Perkinsozoa</taxon>
        <taxon>Perkinsea</taxon>
        <taxon>Perkinsida</taxon>
        <taxon>Perkinsidae</taxon>
        <taxon>Perkinsus</taxon>
    </lineage>
</organism>
<comment type="caution">
    <text evidence="1">The sequence shown here is derived from an EMBL/GenBank/DDBJ whole genome shotgun (WGS) entry which is preliminary data.</text>
</comment>
<dbReference type="EMBL" id="JABANM010024113">
    <property type="protein sequence ID" value="KAF4716757.1"/>
    <property type="molecule type" value="Genomic_DNA"/>
</dbReference>
<name>A0A7J6R877_PEROL</name>
<protein>
    <submittedName>
        <fullName evidence="1">Uncharacterized protein</fullName>
    </submittedName>
</protein>
<accession>A0A7J6R877</accession>
<dbReference type="Proteomes" id="UP000574390">
    <property type="component" value="Unassembled WGS sequence"/>
</dbReference>
<evidence type="ECO:0000313" key="1">
    <source>
        <dbReference type="EMBL" id="KAF4716757.1"/>
    </source>
</evidence>
<sequence>MWKADVRAGYYKPRYRNDDVDHDQLEGLYLPRGSMATSDAEVSAFQDALLSASNPREYEPLDVVSDSRRNGFADICPCAVAQRGPHDGHTYHYPYERFMP</sequence>